<dbReference type="Proteomes" id="UP000538147">
    <property type="component" value="Unassembled WGS sequence"/>
</dbReference>
<dbReference type="SUPFAM" id="SSF54909">
    <property type="entry name" value="Dimeric alpha+beta barrel"/>
    <property type="match status" value="1"/>
</dbReference>
<dbReference type="Pfam" id="PF07045">
    <property type="entry name" value="DUF1330"/>
    <property type="match status" value="1"/>
</dbReference>
<protein>
    <submittedName>
        <fullName evidence="2">Uncharacterized protein (DUF1330 family)</fullName>
    </submittedName>
</protein>
<dbReference type="AlphaFoldDB" id="A0A841L7V5"/>
<organism evidence="2 3">
    <name type="scientific">Polymorphobacter multimanifer</name>
    <dbReference type="NCBI Taxonomy" id="1070431"/>
    <lineage>
        <taxon>Bacteria</taxon>
        <taxon>Pseudomonadati</taxon>
        <taxon>Pseudomonadota</taxon>
        <taxon>Alphaproteobacteria</taxon>
        <taxon>Sphingomonadales</taxon>
        <taxon>Sphingosinicellaceae</taxon>
        <taxon>Polymorphobacter</taxon>
    </lineage>
</organism>
<dbReference type="EMBL" id="JACIIV010000020">
    <property type="protein sequence ID" value="MBB6228520.1"/>
    <property type="molecule type" value="Genomic_DNA"/>
</dbReference>
<dbReference type="InterPro" id="IPR011008">
    <property type="entry name" value="Dimeric_a/b-barrel"/>
</dbReference>
<dbReference type="Gene3D" id="3.30.70.100">
    <property type="match status" value="1"/>
</dbReference>
<proteinExistence type="predicted"/>
<reference evidence="2 3" key="1">
    <citation type="submission" date="2020-08" db="EMBL/GenBank/DDBJ databases">
        <title>Genomic Encyclopedia of Type Strains, Phase IV (KMG-IV): sequencing the most valuable type-strain genomes for metagenomic binning, comparative biology and taxonomic classification.</title>
        <authorList>
            <person name="Goeker M."/>
        </authorList>
    </citation>
    <scope>NUCLEOTIDE SEQUENCE [LARGE SCALE GENOMIC DNA]</scope>
    <source>
        <strain evidence="2 3">DSM 102189</strain>
    </source>
</reference>
<evidence type="ECO:0000313" key="3">
    <source>
        <dbReference type="Proteomes" id="UP000538147"/>
    </source>
</evidence>
<comment type="caution">
    <text evidence="2">The sequence shown here is derived from an EMBL/GenBank/DDBJ whole genome shotgun (WGS) entry which is preliminary data.</text>
</comment>
<sequence length="99" mass="10619">MPAFLLVIARVHDPARMKAYADALAASGLYPRHGGAYAFIGKASTGLENWDMGQSIVCARFPSLAAAQAFWHDAQYQDEIKPLRLGAADVQVAIFEGPG</sequence>
<evidence type="ECO:0000313" key="2">
    <source>
        <dbReference type="EMBL" id="MBB6228520.1"/>
    </source>
</evidence>
<dbReference type="RefSeq" id="WP_184200982.1">
    <property type="nucleotide sequence ID" value="NZ_BMOX01000048.1"/>
</dbReference>
<dbReference type="InterPro" id="IPR010753">
    <property type="entry name" value="DUF1330"/>
</dbReference>
<name>A0A841L7V5_9SPHN</name>
<feature type="domain" description="DUF1330" evidence="1">
    <location>
        <begin position="3"/>
        <end position="97"/>
    </location>
</feature>
<gene>
    <name evidence="2" type="ORF">FHS79_002710</name>
</gene>
<keyword evidence="3" id="KW-1185">Reference proteome</keyword>
<evidence type="ECO:0000259" key="1">
    <source>
        <dbReference type="Pfam" id="PF07045"/>
    </source>
</evidence>
<accession>A0A841L7V5</accession>